<dbReference type="SUPFAM" id="SSF48371">
    <property type="entry name" value="ARM repeat"/>
    <property type="match status" value="1"/>
</dbReference>
<comment type="subcellular location">
    <subcellularLocation>
        <location evidence="1">Nucleus</location>
    </subcellularLocation>
</comment>
<keyword evidence="4" id="KW-0498">Mitosis</keyword>
<keyword evidence="9" id="KW-1185">Reference proteome</keyword>
<evidence type="ECO:0008006" key="10">
    <source>
        <dbReference type="Google" id="ProtNLM"/>
    </source>
</evidence>
<accession>A0A2Z6NA23</accession>
<dbReference type="Pfam" id="PF20168">
    <property type="entry name" value="PDS5"/>
    <property type="match status" value="1"/>
</dbReference>
<evidence type="ECO:0000256" key="6">
    <source>
        <dbReference type="ARBA" id="ARBA00023242"/>
    </source>
</evidence>
<dbReference type="InterPro" id="IPR039776">
    <property type="entry name" value="Pds5"/>
</dbReference>
<evidence type="ECO:0000256" key="1">
    <source>
        <dbReference type="ARBA" id="ARBA00004123"/>
    </source>
</evidence>
<proteinExistence type="predicted"/>
<gene>
    <name evidence="8" type="ORF">TSUD_227390</name>
</gene>
<dbReference type="GO" id="GO:0007064">
    <property type="term" value="P:mitotic sister chromatid cohesion"/>
    <property type="evidence" value="ECO:0007669"/>
    <property type="project" value="InterPro"/>
</dbReference>
<dbReference type="GO" id="GO:0035825">
    <property type="term" value="P:homologous recombination"/>
    <property type="evidence" value="ECO:0007669"/>
    <property type="project" value="UniProtKB-ARBA"/>
</dbReference>
<dbReference type="PANTHER" id="PTHR12663:SF50">
    <property type="entry name" value="SISTER CHROMATID COHESION PROTEIN PDS5 HOMOLOG B"/>
    <property type="match status" value="1"/>
</dbReference>
<dbReference type="Proteomes" id="UP000242715">
    <property type="component" value="Unassembled WGS sequence"/>
</dbReference>
<reference evidence="9" key="1">
    <citation type="journal article" date="2017" name="Front. Plant Sci.">
        <title>Climate Clever Clovers: New Paradigm to Reduce the Environmental Footprint of Ruminants by Breeding Low Methanogenic Forages Utilizing Haplotype Variation.</title>
        <authorList>
            <person name="Kaur P."/>
            <person name="Appels R."/>
            <person name="Bayer P.E."/>
            <person name="Keeble-Gagnere G."/>
            <person name="Wang J."/>
            <person name="Hirakawa H."/>
            <person name="Shirasawa K."/>
            <person name="Vercoe P."/>
            <person name="Stefanova K."/>
            <person name="Durmic Z."/>
            <person name="Nichols P."/>
            <person name="Revell C."/>
            <person name="Isobe S.N."/>
            <person name="Edwards D."/>
            <person name="Erskine W."/>
        </authorList>
    </citation>
    <scope>NUCLEOTIDE SEQUENCE [LARGE SCALE GENOMIC DNA]</scope>
    <source>
        <strain evidence="9">cv. Daliak</strain>
    </source>
</reference>
<keyword evidence="2" id="KW-0132">Cell division</keyword>
<dbReference type="AlphaFoldDB" id="A0A2Z6NA23"/>
<evidence type="ECO:0000256" key="5">
    <source>
        <dbReference type="ARBA" id="ARBA00023204"/>
    </source>
</evidence>
<evidence type="ECO:0000313" key="8">
    <source>
        <dbReference type="EMBL" id="GAU33080.1"/>
    </source>
</evidence>
<keyword evidence="6" id="KW-0539">Nucleus</keyword>
<dbReference type="GO" id="GO:0006281">
    <property type="term" value="P:DNA repair"/>
    <property type="evidence" value="ECO:0007669"/>
    <property type="project" value="UniProtKB-KW"/>
</dbReference>
<dbReference type="GO" id="GO:0051301">
    <property type="term" value="P:cell division"/>
    <property type="evidence" value="ECO:0007669"/>
    <property type="project" value="UniProtKB-KW"/>
</dbReference>
<dbReference type="InterPro" id="IPR016024">
    <property type="entry name" value="ARM-type_fold"/>
</dbReference>
<keyword evidence="5" id="KW-0234">DNA repair</keyword>
<dbReference type="GO" id="GO:0005634">
    <property type="term" value="C:nucleus"/>
    <property type="evidence" value="ECO:0007669"/>
    <property type="project" value="UniProtKB-SubCell"/>
</dbReference>
<sequence>MKKREDALKPLIDAVVCHGLLHHEDKDVKLLVAICVTELFRVKAPEPPFEDKHLRDVFKLIIGLFADLADTANPLFSKRVKVLNTVAQLNCCVLMLEIDCKDLVLEMFNVFFSVVRNDHDDRLIKNMSSMMTNILNESEDASQKLLEVILRNLIKRKKGATCASYELAKSVIKTCAEVDNELKPLVCKFISSCIHDIDAVDCELKEYYHEIIFEIFQCAPHMLVPIFPGLIKELEAVQVDVRLKAVNLVGKLFAIPEQHAAQKFHDLFEGFLNRFDDKSVDVRISVLQCAKAFYEANPFTSVGGRLSDPIAQVRMHAVVVACDICSSNPMLVPVKLMAEAIEKLQDNTISVRKKALQKLMEIYRDYCKKCCEGSMIIHDAFEEIPCKILKLCCDNKCKEFRSQSTELILADNLFPDDLSVKERTNHWIHMFSLFSSCHEKALLQNEMKNYLATRKKLKVKCNNLVVL</sequence>
<evidence type="ECO:0000256" key="3">
    <source>
        <dbReference type="ARBA" id="ARBA00022763"/>
    </source>
</evidence>
<dbReference type="InterPro" id="IPR011989">
    <property type="entry name" value="ARM-like"/>
</dbReference>
<name>A0A2Z6NA23_TRISU</name>
<evidence type="ECO:0000256" key="4">
    <source>
        <dbReference type="ARBA" id="ARBA00022776"/>
    </source>
</evidence>
<dbReference type="Gene3D" id="1.25.10.10">
    <property type="entry name" value="Leucine-rich Repeat Variant"/>
    <property type="match status" value="1"/>
</dbReference>
<dbReference type="GO" id="GO:0000785">
    <property type="term" value="C:chromatin"/>
    <property type="evidence" value="ECO:0007669"/>
    <property type="project" value="TreeGrafter"/>
</dbReference>
<dbReference type="CDD" id="cd19953">
    <property type="entry name" value="PDS5"/>
    <property type="match status" value="1"/>
</dbReference>
<evidence type="ECO:0000256" key="2">
    <source>
        <dbReference type="ARBA" id="ARBA00022618"/>
    </source>
</evidence>
<keyword evidence="7" id="KW-0131">Cell cycle</keyword>
<protein>
    <recommendedName>
        <fullName evidence="10">Condensin complex subunit 1 C-terminal domain-containing protein</fullName>
    </recommendedName>
</protein>
<organism evidence="8 9">
    <name type="scientific">Trifolium subterraneum</name>
    <name type="common">Subterranean clover</name>
    <dbReference type="NCBI Taxonomy" id="3900"/>
    <lineage>
        <taxon>Eukaryota</taxon>
        <taxon>Viridiplantae</taxon>
        <taxon>Streptophyta</taxon>
        <taxon>Embryophyta</taxon>
        <taxon>Tracheophyta</taxon>
        <taxon>Spermatophyta</taxon>
        <taxon>Magnoliopsida</taxon>
        <taxon>eudicotyledons</taxon>
        <taxon>Gunneridae</taxon>
        <taxon>Pentapetalae</taxon>
        <taxon>rosids</taxon>
        <taxon>fabids</taxon>
        <taxon>Fabales</taxon>
        <taxon>Fabaceae</taxon>
        <taxon>Papilionoideae</taxon>
        <taxon>50 kb inversion clade</taxon>
        <taxon>NPAAA clade</taxon>
        <taxon>Hologalegina</taxon>
        <taxon>IRL clade</taxon>
        <taxon>Trifolieae</taxon>
        <taxon>Trifolium</taxon>
    </lineage>
</organism>
<dbReference type="EMBL" id="DF973515">
    <property type="protein sequence ID" value="GAU33080.1"/>
    <property type="molecule type" value="Genomic_DNA"/>
</dbReference>
<dbReference type="PANTHER" id="PTHR12663">
    <property type="entry name" value="ANDROGEN INDUCED INHIBITOR OF PROLIFERATION AS3 / PDS5-RELATED"/>
    <property type="match status" value="1"/>
</dbReference>
<evidence type="ECO:0000256" key="7">
    <source>
        <dbReference type="ARBA" id="ARBA00023306"/>
    </source>
</evidence>
<evidence type="ECO:0000313" key="9">
    <source>
        <dbReference type="Proteomes" id="UP000242715"/>
    </source>
</evidence>
<dbReference type="OrthoDB" id="200660at2759"/>
<keyword evidence="3" id="KW-0227">DNA damage</keyword>